<dbReference type="Pfam" id="PF00005">
    <property type="entry name" value="ABC_tran"/>
    <property type="match status" value="1"/>
</dbReference>
<dbReference type="RefSeq" id="WP_051985454.1">
    <property type="nucleotide sequence ID" value="NZ_JARLKU010000071.1"/>
</dbReference>
<reference evidence="5 6" key="1">
    <citation type="submission" date="2014-04" db="EMBL/GenBank/DDBJ databases">
        <authorList>
            <person name="Bishop-Lilly K.A."/>
            <person name="Broomall S.M."/>
            <person name="Chain P.S."/>
            <person name="Chertkov O."/>
            <person name="Coyne S.R."/>
            <person name="Daligault H.E."/>
            <person name="Davenport K.W."/>
            <person name="Erkkila T."/>
            <person name="Frey K.G."/>
            <person name="Gibbons H.S."/>
            <person name="Gu W."/>
            <person name="Jaissle J."/>
            <person name="Johnson S.L."/>
            <person name="Koroleva G.I."/>
            <person name="Ladner J.T."/>
            <person name="Lo C.-C."/>
            <person name="Minogue T.D."/>
            <person name="Munk C."/>
            <person name="Palacios G.F."/>
            <person name="Redden C.L."/>
            <person name="Rosenzweig C.N."/>
            <person name="Scholz M.B."/>
            <person name="Teshima H."/>
            <person name="Xu Y."/>
        </authorList>
    </citation>
    <scope>NUCLEOTIDE SEQUENCE [LARGE SCALE GENOMIC DNA]</scope>
    <source>
        <strain evidence="5 6">8244</strain>
    </source>
</reference>
<dbReference type="CDD" id="cd03293">
    <property type="entry name" value="ABC_NrtD_SsuB_transporters"/>
    <property type="match status" value="1"/>
</dbReference>
<dbReference type="OrthoDB" id="18967at2"/>
<keyword evidence="6" id="KW-1185">Reference proteome</keyword>
<organism evidence="5 6">
    <name type="scientific">Paenibacillus macerans</name>
    <name type="common">Bacillus macerans</name>
    <dbReference type="NCBI Taxonomy" id="44252"/>
    <lineage>
        <taxon>Bacteria</taxon>
        <taxon>Bacillati</taxon>
        <taxon>Bacillota</taxon>
        <taxon>Bacilli</taxon>
        <taxon>Bacillales</taxon>
        <taxon>Paenibacillaceae</taxon>
        <taxon>Paenibacillus</taxon>
    </lineage>
</organism>
<dbReference type="PROSITE" id="PS00211">
    <property type="entry name" value="ABC_TRANSPORTER_1"/>
    <property type="match status" value="1"/>
</dbReference>
<dbReference type="Gene3D" id="3.40.50.300">
    <property type="entry name" value="P-loop containing nucleotide triphosphate hydrolases"/>
    <property type="match status" value="1"/>
</dbReference>
<evidence type="ECO:0000259" key="4">
    <source>
        <dbReference type="PROSITE" id="PS50893"/>
    </source>
</evidence>
<keyword evidence="3" id="KW-0067">ATP-binding</keyword>
<dbReference type="InterPro" id="IPR017871">
    <property type="entry name" value="ABC_transporter-like_CS"/>
</dbReference>
<gene>
    <name evidence="5" type="ORF">DJ90_5717</name>
</gene>
<proteinExistence type="predicted"/>
<evidence type="ECO:0000256" key="1">
    <source>
        <dbReference type="ARBA" id="ARBA00022448"/>
    </source>
</evidence>
<dbReference type="SUPFAM" id="SSF52540">
    <property type="entry name" value="P-loop containing nucleoside triphosphate hydrolases"/>
    <property type="match status" value="1"/>
</dbReference>
<dbReference type="Proteomes" id="UP000029278">
    <property type="component" value="Unassembled WGS sequence"/>
</dbReference>
<sequence length="276" mass="29872">MLPVLELKDLDQVYVTDREAVLALKGMNLTVEPGEFISLVGPSGCGKTTLLSVMAGLLAPSRGEVLLHGKPVTKPTSKVGYMLQQDYLFPWRTILGNAVIGLELTGRLTRETTQTVRNLLAEMGLGDTASLYPGQLSGGMRQRVALVRTLATDPEVLLLDEPFSALDYQTKLQLEDLVAGTLKQRKKTGVLVTHDLSEAIAVSDRVIVLAPKPGRIRSMYTVPDNIRRALPFYAREEAGFNELFQEIWRDLETSDEGGGAIDAGGCNAFAGSGTLA</sequence>
<dbReference type="STRING" id="44252.DJ90_5717"/>
<name>A0A090ZL87_PAEMA</name>
<evidence type="ECO:0000313" key="5">
    <source>
        <dbReference type="EMBL" id="KFN11025.1"/>
    </source>
</evidence>
<dbReference type="AlphaFoldDB" id="A0A090ZL87"/>
<dbReference type="PATRIC" id="fig|44252.3.peg.976"/>
<dbReference type="GO" id="GO:0005524">
    <property type="term" value="F:ATP binding"/>
    <property type="evidence" value="ECO:0007669"/>
    <property type="project" value="UniProtKB-KW"/>
</dbReference>
<dbReference type="GeneID" id="77007368"/>
<dbReference type="InterPro" id="IPR003593">
    <property type="entry name" value="AAA+_ATPase"/>
</dbReference>
<dbReference type="InterPro" id="IPR050166">
    <property type="entry name" value="ABC_transporter_ATP-bind"/>
</dbReference>
<dbReference type="PROSITE" id="PS50893">
    <property type="entry name" value="ABC_TRANSPORTER_2"/>
    <property type="match status" value="1"/>
</dbReference>
<dbReference type="SMART" id="SM00382">
    <property type="entry name" value="AAA"/>
    <property type="match status" value="1"/>
</dbReference>
<evidence type="ECO:0000256" key="2">
    <source>
        <dbReference type="ARBA" id="ARBA00022741"/>
    </source>
</evidence>
<dbReference type="InterPro" id="IPR003439">
    <property type="entry name" value="ABC_transporter-like_ATP-bd"/>
</dbReference>
<accession>A0A090ZL87</accession>
<evidence type="ECO:0000256" key="3">
    <source>
        <dbReference type="ARBA" id="ARBA00022840"/>
    </source>
</evidence>
<dbReference type="GO" id="GO:0016887">
    <property type="term" value="F:ATP hydrolysis activity"/>
    <property type="evidence" value="ECO:0007669"/>
    <property type="project" value="InterPro"/>
</dbReference>
<comment type="caution">
    <text evidence="5">The sequence shown here is derived from an EMBL/GenBank/DDBJ whole genome shotgun (WGS) entry which is preliminary data.</text>
</comment>
<dbReference type="HOGENOM" id="CLU_000604_1_22_9"/>
<dbReference type="PANTHER" id="PTHR42788:SF21">
    <property type="entry name" value="ABC TRANSPORTER ATP-BINDING PROTEIN"/>
    <property type="match status" value="1"/>
</dbReference>
<dbReference type="InterPro" id="IPR027417">
    <property type="entry name" value="P-loop_NTPase"/>
</dbReference>
<protein>
    <submittedName>
        <fullName evidence="5">ABC transporter family protein</fullName>
    </submittedName>
</protein>
<dbReference type="EMBL" id="JMQA01000014">
    <property type="protein sequence ID" value="KFN11025.1"/>
    <property type="molecule type" value="Genomic_DNA"/>
</dbReference>
<keyword evidence="2" id="KW-0547">Nucleotide-binding</keyword>
<evidence type="ECO:0000313" key="6">
    <source>
        <dbReference type="Proteomes" id="UP000029278"/>
    </source>
</evidence>
<keyword evidence="1" id="KW-0813">Transport</keyword>
<feature type="domain" description="ABC transporter" evidence="4">
    <location>
        <begin position="5"/>
        <end position="238"/>
    </location>
</feature>
<dbReference type="PANTHER" id="PTHR42788">
    <property type="entry name" value="TAURINE IMPORT ATP-BINDING PROTEIN-RELATED"/>
    <property type="match status" value="1"/>
</dbReference>